<dbReference type="PROSITE" id="PS00463">
    <property type="entry name" value="ZN2_CY6_FUNGAL_1"/>
    <property type="match status" value="1"/>
</dbReference>
<feature type="region of interest" description="Disordered" evidence="2">
    <location>
        <begin position="58"/>
        <end position="85"/>
    </location>
</feature>
<feature type="region of interest" description="Disordered" evidence="2">
    <location>
        <begin position="106"/>
        <end position="154"/>
    </location>
</feature>
<keyword evidence="1" id="KW-0539">Nucleus</keyword>
<dbReference type="Gene3D" id="4.10.240.10">
    <property type="entry name" value="Zn(2)-C6 fungal-type DNA-binding domain"/>
    <property type="match status" value="1"/>
</dbReference>
<dbReference type="GO" id="GO:0008270">
    <property type="term" value="F:zinc ion binding"/>
    <property type="evidence" value="ECO:0007669"/>
    <property type="project" value="InterPro"/>
</dbReference>
<dbReference type="InterPro" id="IPR001138">
    <property type="entry name" value="Zn2Cys6_DnaBD"/>
</dbReference>
<comment type="caution">
    <text evidence="4">The sequence shown here is derived from an EMBL/GenBank/DDBJ whole genome shotgun (WGS) entry which is preliminary data.</text>
</comment>
<dbReference type="CDD" id="cd00067">
    <property type="entry name" value="GAL4"/>
    <property type="match status" value="1"/>
</dbReference>
<dbReference type="GO" id="GO:0000981">
    <property type="term" value="F:DNA-binding transcription factor activity, RNA polymerase II-specific"/>
    <property type="evidence" value="ECO:0007669"/>
    <property type="project" value="InterPro"/>
</dbReference>
<gene>
    <name evidence="4" type="ORF">QBC46DRAFT_358550</name>
</gene>
<evidence type="ECO:0000259" key="3">
    <source>
        <dbReference type="PROSITE" id="PS50048"/>
    </source>
</evidence>
<feature type="compositionally biased region" description="Polar residues" evidence="2">
    <location>
        <begin position="106"/>
        <end position="117"/>
    </location>
</feature>
<feature type="domain" description="Zn(2)-C6 fungal-type" evidence="3">
    <location>
        <begin position="22"/>
        <end position="53"/>
    </location>
</feature>
<protein>
    <recommendedName>
        <fullName evidence="3">Zn(2)-C6 fungal-type domain-containing protein</fullName>
    </recommendedName>
</protein>
<evidence type="ECO:0000313" key="5">
    <source>
        <dbReference type="Proteomes" id="UP001303473"/>
    </source>
</evidence>
<reference evidence="5" key="1">
    <citation type="journal article" date="2023" name="Mol. Phylogenet. Evol.">
        <title>Genome-scale phylogeny and comparative genomics of the fungal order Sordariales.</title>
        <authorList>
            <person name="Hensen N."/>
            <person name="Bonometti L."/>
            <person name="Westerberg I."/>
            <person name="Brannstrom I.O."/>
            <person name="Guillou S."/>
            <person name="Cros-Aarteil S."/>
            <person name="Calhoun S."/>
            <person name="Haridas S."/>
            <person name="Kuo A."/>
            <person name="Mondo S."/>
            <person name="Pangilinan J."/>
            <person name="Riley R."/>
            <person name="LaButti K."/>
            <person name="Andreopoulos B."/>
            <person name="Lipzen A."/>
            <person name="Chen C."/>
            <person name="Yan M."/>
            <person name="Daum C."/>
            <person name="Ng V."/>
            <person name="Clum A."/>
            <person name="Steindorff A."/>
            <person name="Ohm R.A."/>
            <person name="Martin F."/>
            <person name="Silar P."/>
            <person name="Natvig D.O."/>
            <person name="Lalanne C."/>
            <person name="Gautier V."/>
            <person name="Ament-Velasquez S.L."/>
            <person name="Kruys A."/>
            <person name="Hutchinson M.I."/>
            <person name="Powell A.J."/>
            <person name="Barry K."/>
            <person name="Miller A.N."/>
            <person name="Grigoriev I.V."/>
            <person name="Debuchy R."/>
            <person name="Gladieux P."/>
            <person name="Hiltunen Thoren M."/>
            <person name="Johannesson H."/>
        </authorList>
    </citation>
    <scope>NUCLEOTIDE SEQUENCE [LARGE SCALE GENOMIC DNA]</scope>
    <source>
        <strain evidence="5">CBS 340.73</strain>
    </source>
</reference>
<organism evidence="4 5">
    <name type="scientific">Diplogelasinospora grovesii</name>
    <dbReference type="NCBI Taxonomy" id="303347"/>
    <lineage>
        <taxon>Eukaryota</taxon>
        <taxon>Fungi</taxon>
        <taxon>Dikarya</taxon>
        <taxon>Ascomycota</taxon>
        <taxon>Pezizomycotina</taxon>
        <taxon>Sordariomycetes</taxon>
        <taxon>Sordariomycetidae</taxon>
        <taxon>Sordariales</taxon>
        <taxon>Diplogelasinosporaceae</taxon>
        <taxon>Diplogelasinospora</taxon>
    </lineage>
</organism>
<evidence type="ECO:0000256" key="2">
    <source>
        <dbReference type="SAM" id="MobiDB-lite"/>
    </source>
</evidence>
<dbReference type="SUPFAM" id="SSF57701">
    <property type="entry name" value="Zn2/Cys6 DNA-binding domain"/>
    <property type="match status" value="1"/>
</dbReference>
<dbReference type="InterPro" id="IPR036864">
    <property type="entry name" value="Zn2-C6_fun-type_DNA-bd_sf"/>
</dbReference>
<dbReference type="AlphaFoldDB" id="A0AAN6RZP0"/>
<dbReference type="PROSITE" id="PS50048">
    <property type="entry name" value="ZN2_CY6_FUNGAL_2"/>
    <property type="match status" value="1"/>
</dbReference>
<sequence>MARLLICRNCRKTLQPIRTRVACTFCRGRKIKCIRLGNRPCEECLLLGNDCDYSNTRATVPSRPDDIASSGANVDSPRDVHATDLFTPNDVVQIPEQTGFPLDMRAQQSHPNQSMAAVQTPMKSPASFSAESANMSGSEYRRDSIANIEPLRLS</sequence>
<dbReference type="Proteomes" id="UP001303473">
    <property type="component" value="Unassembled WGS sequence"/>
</dbReference>
<evidence type="ECO:0000256" key="1">
    <source>
        <dbReference type="ARBA" id="ARBA00023242"/>
    </source>
</evidence>
<dbReference type="Pfam" id="PF00172">
    <property type="entry name" value="Zn_clus"/>
    <property type="match status" value="1"/>
</dbReference>
<keyword evidence="5" id="KW-1185">Reference proteome</keyword>
<name>A0AAN6RZP0_9PEZI</name>
<dbReference type="EMBL" id="MU853944">
    <property type="protein sequence ID" value="KAK3935059.1"/>
    <property type="molecule type" value="Genomic_DNA"/>
</dbReference>
<evidence type="ECO:0000313" key="4">
    <source>
        <dbReference type="EMBL" id="KAK3935059.1"/>
    </source>
</evidence>
<proteinExistence type="predicted"/>
<feature type="compositionally biased region" description="Polar residues" evidence="2">
    <location>
        <begin position="126"/>
        <end position="137"/>
    </location>
</feature>
<accession>A0AAN6RZP0</accession>